<dbReference type="PANTHER" id="PTHR43334:SF1">
    <property type="entry name" value="3-HYDROXYPROPIONATE--COA LIGASE [ADP-FORMING]"/>
    <property type="match status" value="1"/>
</dbReference>
<proteinExistence type="inferred from homology"/>
<dbReference type="InterPro" id="IPR000182">
    <property type="entry name" value="GNAT_dom"/>
</dbReference>
<dbReference type="FunCoup" id="Q2LUQ3">
    <property type="interactions" value="61"/>
</dbReference>
<dbReference type="Gene3D" id="3.40.50.720">
    <property type="entry name" value="NAD(P)-binding Rossmann-like Domain"/>
    <property type="match status" value="1"/>
</dbReference>
<dbReference type="PROSITE" id="PS51186">
    <property type="entry name" value="GNAT"/>
    <property type="match status" value="1"/>
</dbReference>
<dbReference type="GO" id="GO:0046872">
    <property type="term" value="F:metal ion binding"/>
    <property type="evidence" value="ECO:0007669"/>
    <property type="project" value="InterPro"/>
</dbReference>
<dbReference type="Pfam" id="PF19045">
    <property type="entry name" value="Ligase_CoA_2"/>
    <property type="match status" value="1"/>
</dbReference>
<reference evidence="8 9" key="1">
    <citation type="journal article" date="2007" name="Proc. Natl. Acad. Sci. U.S.A.">
        <title>The genome of Syntrophus aciditrophicus: life at the thermodynamic limit of microbial growth.</title>
        <authorList>
            <person name="McInerney M.J."/>
            <person name="Rohlin L."/>
            <person name="Mouttaki H."/>
            <person name="Kim U."/>
            <person name="Krupp R.S."/>
            <person name="Rios-Hernandez L."/>
            <person name="Sieber J."/>
            <person name="Struchtemeyer C.G."/>
            <person name="Bhattacharyya A."/>
            <person name="Campbell J.W."/>
            <person name="Gunsalus R.P."/>
        </authorList>
    </citation>
    <scope>NUCLEOTIDE SEQUENCE [LARGE SCALE GENOMIC DNA]</scope>
    <source>
        <strain evidence="8 9">SB</strain>
    </source>
</reference>
<sequence>MPIRPMRSSRPWRCLMGNLNNVFNPGSVALIGASDREGSVGRIIFTNLLQAKDRKIFPVNPKKKVILGRKCFENIADISEPVDLAVIATPAKEVPELVEDCGRAGIGGLVIISAGFKEIGEEGRLLEERITASRKKYGMRILGPNCLGFVRPNEGLNATFLKTNPPPGHIAFISQSGALGSAILDWAVNEHVGFSMFASLGAMSDVDFGDLIDFLGEDPDTRSILLYMEGVGNAKKFMSAARAFAMRKPIIVIKPGRFTESAQAARSHTGAMAGDDAIYEAAFKRAGVLRVKEIADLFDCAEILDSRKLPKGPRLAIVTAAGGPGVMATDALIELGGELARLSDESMERLNSILPPFWSKGNPIDLLGDADASRYAQAAQICLNDSGVDGVLVIYVPMDTAVPDEVAQAVIDTAKGSWKPILTAFMGADKVRSALEKLARNNIPNYETPEQAVRAYVNMYQDEINLELLYETPEELPGRETSQGDLKDLIVGVMKEKERLKGLISKALGEGRTLLNEDESKEFLAAYGIPTTVPSLTSSVEEAVTVAGQIGYPVVIKIVSPDISHKTDVGGVVAGINSDEQLRHAYEGMLKRVRDHAPKALIEGVTVQKMIEDIDYELILGSKKDKDFGSVILFGMGGVTAELIRDFSIGLPPLNRTLAKRLMEATKAYKLIQGWRGKPPANLGELETILVYFSYLIVDFPEIAEIDINPLAITGGVLCALDARIILDKDYRQSDAPYPHLVITPYPASLVTPLKSADGAEMVLRPIRPEDEPLERELLATLSEESRRTRFFSSFKNVTHEWLVLFCNIDYDRHIAMVAEIKENGERKIIGVARLILNPDFDSGEIAVLVHDRFQRKGVGEELMKSVIEIGKSKGLSEIYGEVLMENEKMLGLFRKLGFATKRLSDGIMRSSLKLRQL</sequence>
<dbReference type="GO" id="GO:0016747">
    <property type="term" value="F:acyltransferase activity, transferring groups other than amino-acyl groups"/>
    <property type="evidence" value="ECO:0007669"/>
    <property type="project" value="InterPro"/>
</dbReference>
<dbReference type="STRING" id="56780.SYN_02878"/>
<dbReference type="SUPFAM" id="SSF56059">
    <property type="entry name" value="Glutathione synthetase ATP-binding domain-like"/>
    <property type="match status" value="1"/>
</dbReference>
<dbReference type="SUPFAM" id="SSF52210">
    <property type="entry name" value="Succinyl-CoA synthetase domains"/>
    <property type="match status" value="2"/>
</dbReference>
<dbReference type="GO" id="GO:0043758">
    <property type="term" value="F:acetate-CoA ligase (ADP-forming) activity"/>
    <property type="evidence" value="ECO:0007669"/>
    <property type="project" value="UniProtKB-EC"/>
</dbReference>
<gene>
    <name evidence="8" type="ORF">SYN_02878</name>
</gene>
<dbReference type="Pfam" id="PF13607">
    <property type="entry name" value="Succ_CoA_lig"/>
    <property type="match status" value="1"/>
</dbReference>
<keyword evidence="1 8" id="KW-0436">Ligase</keyword>
<dbReference type="SUPFAM" id="SSF55729">
    <property type="entry name" value="Acyl-CoA N-acyltransferases (Nat)"/>
    <property type="match status" value="1"/>
</dbReference>
<dbReference type="InterPro" id="IPR003781">
    <property type="entry name" value="CoA-bd"/>
</dbReference>
<dbReference type="EC" id="6.2.1.13" evidence="8"/>
<dbReference type="HOGENOM" id="CLU_007415_0_2_7"/>
<dbReference type="CDD" id="cd04301">
    <property type="entry name" value="NAT_SF"/>
    <property type="match status" value="1"/>
</dbReference>
<dbReference type="PANTHER" id="PTHR43334">
    <property type="entry name" value="ACETATE--COA LIGASE [ADP-FORMING]"/>
    <property type="match status" value="1"/>
</dbReference>
<feature type="domain" description="ATP-grasp" evidence="6">
    <location>
        <begin position="521"/>
        <end position="557"/>
    </location>
</feature>
<dbReference type="Gene3D" id="3.30.470.20">
    <property type="entry name" value="ATP-grasp fold, B domain"/>
    <property type="match status" value="1"/>
</dbReference>
<feature type="domain" description="N-acetyltransferase" evidence="7">
    <location>
        <begin position="762"/>
        <end position="918"/>
    </location>
</feature>
<evidence type="ECO:0000313" key="8">
    <source>
        <dbReference type="EMBL" id="ABC77813.1"/>
    </source>
</evidence>
<evidence type="ECO:0000313" key="9">
    <source>
        <dbReference type="Proteomes" id="UP000001933"/>
    </source>
</evidence>
<keyword evidence="2 5" id="KW-0547">Nucleotide-binding</keyword>
<dbReference type="InterPro" id="IPR036291">
    <property type="entry name" value="NAD(P)-bd_dom_sf"/>
</dbReference>
<dbReference type="GO" id="GO:0005524">
    <property type="term" value="F:ATP binding"/>
    <property type="evidence" value="ECO:0007669"/>
    <property type="project" value="UniProtKB-UniRule"/>
</dbReference>
<dbReference type="InterPro" id="IPR032875">
    <property type="entry name" value="Succ_CoA_lig_flav_dom"/>
</dbReference>
<dbReference type="FunFam" id="3.30.1490.20:FF:000020">
    <property type="entry name" value="Protein lysine acetyltransferase"/>
    <property type="match status" value="1"/>
</dbReference>
<dbReference type="EMBL" id="CP000252">
    <property type="protein sequence ID" value="ABC77813.1"/>
    <property type="molecule type" value="Genomic_DNA"/>
</dbReference>
<evidence type="ECO:0000256" key="1">
    <source>
        <dbReference type="ARBA" id="ARBA00022598"/>
    </source>
</evidence>
<dbReference type="SMART" id="SM00881">
    <property type="entry name" value="CoA_binding"/>
    <property type="match status" value="1"/>
</dbReference>
<dbReference type="InParanoid" id="Q2LUQ3"/>
<dbReference type="Pfam" id="PF13549">
    <property type="entry name" value="ATP-grasp_5"/>
    <property type="match status" value="1"/>
</dbReference>
<evidence type="ECO:0000256" key="2">
    <source>
        <dbReference type="ARBA" id="ARBA00022741"/>
    </source>
</evidence>
<name>Q2LUQ3_SYNAS</name>
<dbReference type="Gene3D" id="3.30.1490.20">
    <property type="entry name" value="ATP-grasp fold, A domain"/>
    <property type="match status" value="1"/>
</dbReference>
<dbReference type="SUPFAM" id="SSF51735">
    <property type="entry name" value="NAD(P)-binding Rossmann-fold domains"/>
    <property type="match status" value="1"/>
</dbReference>
<accession>Q2LUQ3</accession>
<comment type="similarity">
    <text evidence="4">In the N-terminal section; belongs to the acetate CoA ligase alpha subunit family.</text>
</comment>
<dbReference type="InterPro" id="IPR051538">
    <property type="entry name" value="Acyl-CoA_Synth/Transferase"/>
</dbReference>
<dbReference type="Gene3D" id="3.40.50.261">
    <property type="entry name" value="Succinyl-CoA synthetase domains"/>
    <property type="match status" value="2"/>
</dbReference>
<dbReference type="PROSITE" id="PS50975">
    <property type="entry name" value="ATP_GRASP"/>
    <property type="match status" value="1"/>
</dbReference>
<organism evidence="8 9">
    <name type="scientific">Syntrophus aciditrophicus (strain SB)</name>
    <dbReference type="NCBI Taxonomy" id="56780"/>
    <lineage>
        <taxon>Bacteria</taxon>
        <taxon>Pseudomonadati</taxon>
        <taxon>Thermodesulfobacteriota</taxon>
        <taxon>Syntrophia</taxon>
        <taxon>Syntrophales</taxon>
        <taxon>Syntrophaceae</taxon>
        <taxon>Syntrophus</taxon>
    </lineage>
</organism>
<dbReference type="Pfam" id="PF13380">
    <property type="entry name" value="CoA_binding_2"/>
    <property type="match status" value="1"/>
</dbReference>
<dbReference type="InterPro" id="IPR016102">
    <property type="entry name" value="Succinyl-CoA_synth-like"/>
</dbReference>
<dbReference type="InterPro" id="IPR043938">
    <property type="entry name" value="Ligase_CoA_dom"/>
</dbReference>
<dbReference type="Gene3D" id="3.40.630.30">
    <property type="match status" value="1"/>
</dbReference>
<dbReference type="InterPro" id="IPR011761">
    <property type="entry name" value="ATP-grasp"/>
</dbReference>
<dbReference type="Pfam" id="PF00583">
    <property type="entry name" value="Acetyltransf_1"/>
    <property type="match status" value="1"/>
</dbReference>
<dbReference type="InterPro" id="IPR016181">
    <property type="entry name" value="Acyl_CoA_acyltransferase"/>
</dbReference>
<dbReference type="Proteomes" id="UP000001933">
    <property type="component" value="Chromosome"/>
</dbReference>
<dbReference type="eggNOG" id="COG0456">
    <property type="taxonomic scope" value="Bacteria"/>
</dbReference>
<dbReference type="eggNOG" id="COG0045">
    <property type="taxonomic scope" value="Bacteria"/>
</dbReference>
<keyword evidence="9" id="KW-1185">Reference proteome</keyword>
<protein>
    <submittedName>
        <fullName evidence="8">Acetyl-CoA synthetase / acetyltransferase (GNAT) family protein</fullName>
        <ecNumber evidence="8">6.2.1.13</ecNumber>
    </submittedName>
</protein>
<evidence type="ECO:0000259" key="7">
    <source>
        <dbReference type="PROSITE" id="PS51186"/>
    </source>
</evidence>
<dbReference type="InterPro" id="IPR013815">
    <property type="entry name" value="ATP_grasp_subdomain_1"/>
</dbReference>
<dbReference type="KEGG" id="sat:SYN_02878"/>
<evidence type="ECO:0000259" key="6">
    <source>
        <dbReference type="PROSITE" id="PS50975"/>
    </source>
</evidence>
<keyword evidence="3 5" id="KW-0067">ATP-binding</keyword>
<dbReference type="eggNOG" id="COG1042">
    <property type="taxonomic scope" value="Bacteria"/>
</dbReference>
<dbReference type="AlphaFoldDB" id="Q2LUQ3"/>
<evidence type="ECO:0000256" key="3">
    <source>
        <dbReference type="ARBA" id="ARBA00022840"/>
    </source>
</evidence>
<evidence type="ECO:0000256" key="4">
    <source>
        <dbReference type="ARBA" id="ARBA00060888"/>
    </source>
</evidence>
<evidence type="ECO:0000256" key="5">
    <source>
        <dbReference type="PROSITE-ProRule" id="PRU00409"/>
    </source>
</evidence>